<evidence type="ECO:0000313" key="2">
    <source>
        <dbReference type="Proteomes" id="UP000295680"/>
    </source>
</evidence>
<accession>A0A4R2IPE9</accession>
<sequence>MPGAFPELGSDGTGHGRYVDGTWKLTADVFLTADRSNVGGVDLNEKQIPWETRFFNAITRKRRRAGVDYLGVTDEHGGCPVCVGDELLKSLDNKVNLGIWVCFTVGNLIYDNMLLGEPGDQSLGSR</sequence>
<evidence type="ECO:0000313" key="1">
    <source>
        <dbReference type="EMBL" id="TCO45899.1"/>
    </source>
</evidence>
<dbReference type="Proteomes" id="UP000295680">
    <property type="component" value="Unassembled WGS sequence"/>
</dbReference>
<comment type="caution">
    <text evidence="1">The sequence shown here is derived from an EMBL/GenBank/DDBJ whole genome shotgun (WGS) entry which is preliminary data.</text>
</comment>
<dbReference type="EMBL" id="SLWS01000020">
    <property type="protein sequence ID" value="TCO45899.1"/>
    <property type="molecule type" value="Genomic_DNA"/>
</dbReference>
<reference evidence="1 2" key="1">
    <citation type="submission" date="2019-03" db="EMBL/GenBank/DDBJ databases">
        <title>Genomic Encyclopedia of Type Strains, Phase IV (KMG-IV): sequencing the most valuable type-strain genomes for metagenomic binning, comparative biology and taxonomic classification.</title>
        <authorList>
            <person name="Goeker M."/>
        </authorList>
    </citation>
    <scope>NUCLEOTIDE SEQUENCE [LARGE SCALE GENOMIC DNA]</scope>
    <source>
        <strain evidence="1 2">DSM 45934</strain>
    </source>
</reference>
<dbReference type="AlphaFoldDB" id="A0A4R2IPE9"/>
<keyword evidence="2" id="KW-1185">Reference proteome</keyword>
<name>A0A4R2IPE9_9PSEU</name>
<organism evidence="1 2">
    <name type="scientific">Actinocrispum wychmicini</name>
    <dbReference type="NCBI Taxonomy" id="1213861"/>
    <lineage>
        <taxon>Bacteria</taxon>
        <taxon>Bacillati</taxon>
        <taxon>Actinomycetota</taxon>
        <taxon>Actinomycetes</taxon>
        <taxon>Pseudonocardiales</taxon>
        <taxon>Pseudonocardiaceae</taxon>
        <taxon>Actinocrispum</taxon>
    </lineage>
</organism>
<protein>
    <submittedName>
        <fullName evidence="1">Uncharacterized protein</fullName>
    </submittedName>
</protein>
<proteinExistence type="predicted"/>
<gene>
    <name evidence="1" type="ORF">EV192_12085</name>
</gene>